<protein>
    <recommendedName>
        <fullName evidence="17">CMP-N-acetylneuraminate-beta-1,4-galactoside alpha-2,3-sialyltransferase</fullName>
        <ecNumber evidence="14">2.4.3.6</ecNumber>
    </recommendedName>
    <alternativeName>
        <fullName evidence="22">Beta-galactoside alpha-2,3-sialyltransferase 3</fullName>
    </alternativeName>
    <alternativeName>
        <fullName evidence="18">Gal beta-1,3(4) GlcNAc alpha-2,3 sialyltransferase</fullName>
    </alternativeName>
    <alternativeName>
        <fullName evidence="20">N-acetyllactosaminide alpha-2,3-sialyltransferase</fullName>
    </alternativeName>
    <alternativeName>
        <fullName evidence="23">ST3Gal III</fullName>
    </alternativeName>
    <alternativeName>
        <fullName evidence="19">ST3N</fullName>
    </alternativeName>
    <alternativeName>
        <fullName evidence="21">Sialyltransferase 6</fullName>
    </alternativeName>
</protein>
<evidence type="ECO:0000256" key="3">
    <source>
        <dbReference type="ARBA" id="ARBA00006003"/>
    </source>
</evidence>
<dbReference type="Proteomes" id="UP001153269">
    <property type="component" value="Unassembled WGS sequence"/>
</dbReference>
<organism evidence="25 26">
    <name type="scientific">Pleuronectes platessa</name>
    <name type="common">European plaice</name>
    <dbReference type="NCBI Taxonomy" id="8262"/>
    <lineage>
        <taxon>Eukaryota</taxon>
        <taxon>Metazoa</taxon>
        <taxon>Chordata</taxon>
        <taxon>Craniata</taxon>
        <taxon>Vertebrata</taxon>
        <taxon>Euteleostomi</taxon>
        <taxon>Actinopterygii</taxon>
        <taxon>Neopterygii</taxon>
        <taxon>Teleostei</taxon>
        <taxon>Neoteleostei</taxon>
        <taxon>Acanthomorphata</taxon>
        <taxon>Carangaria</taxon>
        <taxon>Pleuronectiformes</taxon>
        <taxon>Pleuronectoidei</taxon>
        <taxon>Pleuronectidae</taxon>
        <taxon>Pleuronectes</taxon>
    </lineage>
</organism>
<evidence type="ECO:0000256" key="13">
    <source>
        <dbReference type="ARBA" id="ARBA00037859"/>
    </source>
</evidence>
<evidence type="ECO:0000256" key="15">
    <source>
        <dbReference type="ARBA" id="ARBA00050091"/>
    </source>
</evidence>
<keyword evidence="5" id="KW-0808">Transferase</keyword>
<evidence type="ECO:0000256" key="11">
    <source>
        <dbReference type="ARBA" id="ARBA00023157"/>
    </source>
</evidence>
<reference evidence="25" key="1">
    <citation type="submission" date="2020-03" db="EMBL/GenBank/DDBJ databases">
        <authorList>
            <person name="Weist P."/>
        </authorList>
    </citation>
    <scope>NUCLEOTIDE SEQUENCE</scope>
</reference>
<proteinExistence type="inferred from homology"/>
<evidence type="ECO:0000256" key="5">
    <source>
        <dbReference type="ARBA" id="ARBA00022679"/>
    </source>
</evidence>
<dbReference type="PANTHER" id="PTHR13713">
    <property type="entry name" value="SIALYLTRANSFERASE"/>
    <property type="match status" value="1"/>
</dbReference>
<keyword evidence="6" id="KW-0812">Transmembrane</keyword>
<evidence type="ECO:0000256" key="20">
    <source>
        <dbReference type="ARBA" id="ARBA00076295"/>
    </source>
</evidence>
<name>A0A9N7TU72_PLEPL</name>
<evidence type="ECO:0000256" key="2">
    <source>
        <dbReference type="ARBA" id="ARBA00004922"/>
    </source>
</evidence>
<evidence type="ECO:0000256" key="10">
    <source>
        <dbReference type="ARBA" id="ARBA00023136"/>
    </source>
</evidence>
<dbReference type="Pfam" id="PF00777">
    <property type="entry name" value="Glyco_transf_29"/>
    <property type="match status" value="1"/>
</dbReference>
<accession>A0A9N7TU72</accession>
<comment type="caution">
    <text evidence="25">The sequence shown here is derived from an EMBL/GenBank/DDBJ whole genome shotgun (WGS) entry which is preliminary data.</text>
</comment>
<evidence type="ECO:0000256" key="8">
    <source>
        <dbReference type="ARBA" id="ARBA00022989"/>
    </source>
</evidence>
<keyword evidence="11" id="KW-1015">Disulfide bond</keyword>
<comment type="pathway">
    <text evidence="2">Protein modification; protein glycosylation.</text>
</comment>
<evidence type="ECO:0000256" key="7">
    <source>
        <dbReference type="ARBA" id="ARBA00022968"/>
    </source>
</evidence>
<keyword evidence="4" id="KW-0328">Glycosyltransferase</keyword>
<evidence type="ECO:0000313" key="26">
    <source>
        <dbReference type="Proteomes" id="UP001153269"/>
    </source>
</evidence>
<evidence type="ECO:0000256" key="16">
    <source>
        <dbReference type="ARBA" id="ARBA00056237"/>
    </source>
</evidence>
<dbReference type="InterPro" id="IPR001675">
    <property type="entry name" value="Glyco_trans_29"/>
</dbReference>
<evidence type="ECO:0000256" key="1">
    <source>
        <dbReference type="ARBA" id="ARBA00004323"/>
    </source>
</evidence>
<evidence type="ECO:0000256" key="18">
    <source>
        <dbReference type="ARBA" id="ARBA00075300"/>
    </source>
</evidence>
<dbReference type="GO" id="GO:0000139">
    <property type="term" value="C:Golgi membrane"/>
    <property type="evidence" value="ECO:0007669"/>
    <property type="project" value="UniProtKB-SubCell"/>
</dbReference>
<comment type="catalytic activity">
    <reaction evidence="15">
        <text>a beta-D-galactosyl-(1-&gt;4)-N-acetyl-beta-D-glucosaminyl derivative + CMP-N-acetyl-beta-neuraminate = an N-acetyl-alpha-neuraminyl-(2-&gt;3)-beta-D-galactosyl-(1-&gt;4)-N-acetyl-beta-D-glucosaminyl derivative + CMP + H(+)</text>
        <dbReference type="Rhea" id="RHEA:52316"/>
        <dbReference type="ChEBI" id="CHEBI:15378"/>
        <dbReference type="ChEBI" id="CHEBI:57812"/>
        <dbReference type="ChEBI" id="CHEBI:60377"/>
        <dbReference type="ChEBI" id="CHEBI:133507"/>
        <dbReference type="ChEBI" id="CHEBI:136545"/>
        <dbReference type="EC" id="2.4.3.6"/>
    </reaction>
</comment>
<comment type="similarity">
    <text evidence="3">Belongs to the glycosyltransferase 29 family.</text>
</comment>
<keyword evidence="8" id="KW-1133">Transmembrane helix</keyword>
<evidence type="ECO:0000256" key="14">
    <source>
        <dbReference type="ARBA" id="ARBA00049726"/>
    </source>
</evidence>
<evidence type="ECO:0000256" key="9">
    <source>
        <dbReference type="ARBA" id="ARBA00023034"/>
    </source>
</evidence>
<evidence type="ECO:0000256" key="23">
    <source>
        <dbReference type="ARBA" id="ARBA00082226"/>
    </source>
</evidence>
<dbReference type="GO" id="GO:0032580">
    <property type="term" value="C:Golgi cisterna membrane"/>
    <property type="evidence" value="ECO:0007669"/>
    <property type="project" value="UniProtKB-SubCell"/>
</dbReference>
<evidence type="ECO:0000256" key="4">
    <source>
        <dbReference type="ARBA" id="ARBA00022676"/>
    </source>
</evidence>
<dbReference type="EC" id="2.4.3.6" evidence="14"/>
<evidence type="ECO:0000256" key="21">
    <source>
        <dbReference type="ARBA" id="ARBA00076528"/>
    </source>
</evidence>
<dbReference type="AlphaFoldDB" id="A0A9N7TU72"/>
<comment type="function">
    <text evidence="16">Catalyzes the formation of the NeuAc-alpha-2,3-Gal-beta-1,4-GlcNAc-, NeuAc-alpha-2,3-Gal-beta-1,3-GlcNAc- and NeuAc-alpha-2,3-Gal-beta-1,3-GalNAc- sequences found in terminal carbohydrate groups of glycoproteins and glycolipids. The highest activity is toward Gal-beta-1,3-GlcNAc and the lowest toward Gal-beta-1,3-GalNAc.</text>
</comment>
<dbReference type="FunFam" id="3.90.1480.20:FF:000003">
    <property type="entry name" value="CMP-N-acetylneuraminate-beta-1,4-galactoside alpha-2,3-sialyltransferase isoform X1"/>
    <property type="match status" value="1"/>
</dbReference>
<feature type="region of interest" description="Disordered" evidence="24">
    <location>
        <begin position="1"/>
        <end position="21"/>
    </location>
</feature>
<dbReference type="EMBL" id="CADEAL010000284">
    <property type="protein sequence ID" value="CAB1417778.1"/>
    <property type="molecule type" value="Genomic_DNA"/>
</dbReference>
<keyword evidence="7" id="KW-0735">Signal-anchor</keyword>
<dbReference type="InterPro" id="IPR038578">
    <property type="entry name" value="GT29-like_sf"/>
</dbReference>
<dbReference type="InterPro" id="IPR051142">
    <property type="entry name" value="Glycosyltransferase_29"/>
</dbReference>
<keyword evidence="10" id="KW-0472">Membrane</keyword>
<evidence type="ECO:0000313" key="25">
    <source>
        <dbReference type="EMBL" id="CAB1417778.1"/>
    </source>
</evidence>
<evidence type="ECO:0000256" key="6">
    <source>
        <dbReference type="ARBA" id="ARBA00022692"/>
    </source>
</evidence>
<feature type="non-terminal residue" evidence="25">
    <location>
        <position position="1"/>
    </location>
</feature>
<keyword evidence="26" id="KW-1185">Reference proteome</keyword>
<keyword evidence="9" id="KW-0333">Golgi apparatus</keyword>
<evidence type="ECO:0000256" key="22">
    <source>
        <dbReference type="ARBA" id="ARBA00077526"/>
    </source>
</evidence>
<evidence type="ECO:0000256" key="17">
    <source>
        <dbReference type="ARBA" id="ARBA00072604"/>
    </source>
</evidence>
<keyword evidence="12" id="KW-0325">Glycoprotein</keyword>
<comment type="subcellular location">
    <subcellularLocation>
        <location evidence="1">Golgi apparatus membrane</location>
        <topology evidence="1">Single-pass type II membrane protein</topology>
    </subcellularLocation>
    <subcellularLocation>
        <location evidence="13">Golgi apparatus</location>
        <location evidence="13">Golgi stack membrane</location>
    </subcellularLocation>
</comment>
<evidence type="ECO:0000256" key="19">
    <source>
        <dbReference type="ARBA" id="ARBA00075637"/>
    </source>
</evidence>
<gene>
    <name evidence="25" type="ORF">PLEPLA_LOCUS5597</name>
</gene>
<evidence type="ECO:0000256" key="24">
    <source>
        <dbReference type="SAM" id="MobiDB-lite"/>
    </source>
</evidence>
<sequence length="383" mass="42934">SARFIPLRSTSSTSLKKKDDVHPIEAARENPLLVRSSGRRRLRDHVIHWPDAHAHREGVYDKQGFLVKLDGSLPLELIYKYSNLSEGACKPGFAAAKMTAIYPRFTKLAPMFLDPNYKRFSKIGDYSPPFGIKSQEKSIDIVLSATKSYGLGEELDSISCKTCVIVGNGGILTNKSLGQRIDQFDVVVRLNEAPVKGFEKDIGSKTTMRITYPEGAIQKTERYEAQSLFVLSAFKALDLKWLRHMVFNQRLRSTDGFWKSVARHVPREPSDMRILNPYFIQEASFKLIGLPYNNGQMGRGNIPTLGSVAITMALHNCDEVAVAGFGYNMKTPHAPLHYYEKIRMSAIKESWTHNISKEKEFLVKLVKAGVIQDWTSGICGAGC</sequence>
<evidence type="ECO:0000256" key="12">
    <source>
        <dbReference type="ARBA" id="ARBA00023180"/>
    </source>
</evidence>
<dbReference type="GO" id="GO:0008118">
    <property type="term" value="F:N-acetyllactosaminide alpha-2,3-sialyltransferase activity"/>
    <property type="evidence" value="ECO:0007669"/>
    <property type="project" value="UniProtKB-EC"/>
</dbReference>
<dbReference type="PANTHER" id="PTHR13713:SF37">
    <property type="entry name" value="CMP-N-ACETYLNEURAMINATE-BETA-1,4-GALACTOSIDE ALPHA-2,3-SIALYLTRANSFERASE"/>
    <property type="match status" value="1"/>
</dbReference>
<dbReference type="Gene3D" id="3.90.1480.20">
    <property type="entry name" value="Glycosyl transferase family 29"/>
    <property type="match status" value="1"/>
</dbReference>